<reference evidence="2" key="2">
    <citation type="submission" date="2020-09" db="EMBL/GenBank/DDBJ databases">
        <authorList>
            <person name="Sun Q."/>
            <person name="Zhou Y."/>
        </authorList>
    </citation>
    <scope>NUCLEOTIDE SEQUENCE</scope>
    <source>
        <strain evidence="2">CGMCC 4.7278</strain>
    </source>
</reference>
<gene>
    <name evidence="2" type="ORF">GCM10011591_18600</name>
</gene>
<accession>A0A917V7U4</accession>
<keyword evidence="1" id="KW-1133">Transmembrane helix</keyword>
<dbReference type="Proteomes" id="UP000612956">
    <property type="component" value="Unassembled WGS sequence"/>
</dbReference>
<evidence type="ECO:0000313" key="2">
    <source>
        <dbReference type="EMBL" id="GGK47537.1"/>
    </source>
</evidence>
<keyword evidence="1" id="KW-0472">Membrane</keyword>
<name>A0A917V7U4_9NOCA</name>
<dbReference type="RefSeq" id="WP_188828508.1">
    <property type="nucleotide sequence ID" value="NZ_BMMW01000002.1"/>
</dbReference>
<keyword evidence="1" id="KW-0812">Transmembrane</keyword>
<feature type="transmembrane region" description="Helical" evidence="1">
    <location>
        <begin position="106"/>
        <end position="127"/>
    </location>
</feature>
<reference evidence="2" key="1">
    <citation type="journal article" date="2014" name="Int. J. Syst. Evol. Microbiol.">
        <title>Complete genome sequence of Corynebacterium casei LMG S-19264T (=DSM 44701T), isolated from a smear-ripened cheese.</title>
        <authorList>
            <consortium name="US DOE Joint Genome Institute (JGI-PGF)"/>
            <person name="Walter F."/>
            <person name="Albersmeier A."/>
            <person name="Kalinowski J."/>
            <person name="Ruckert C."/>
        </authorList>
    </citation>
    <scope>NUCLEOTIDE SEQUENCE</scope>
    <source>
        <strain evidence="2">CGMCC 4.7278</strain>
    </source>
</reference>
<sequence>MSVECGHCGAYPAADVDFAYFTGLVLWHASVNVSGPFCRDCGLHVYRRVTVYAAWFGWWTVVGLITNVAGFVIHARNRRRVAELPTPSYYGWRAPMDPGRPLLRRLGAVGFLIPFAIAANIFVQLYLSDAREIEQSMSTVTSGQCVGQIEVGWWFDREKRWQQVRCADPAAAGRVLLKVHHSPRAADCAGLPTTIFTHTEETFTLCVGPIK</sequence>
<evidence type="ECO:0000256" key="1">
    <source>
        <dbReference type="SAM" id="Phobius"/>
    </source>
</evidence>
<protein>
    <submittedName>
        <fullName evidence="2">Uncharacterized protein</fullName>
    </submittedName>
</protein>
<feature type="transmembrane region" description="Helical" evidence="1">
    <location>
        <begin position="52"/>
        <end position="73"/>
    </location>
</feature>
<proteinExistence type="predicted"/>
<evidence type="ECO:0000313" key="3">
    <source>
        <dbReference type="Proteomes" id="UP000612956"/>
    </source>
</evidence>
<organism evidence="2 3">
    <name type="scientific">Nocardia camponoti</name>
    <dbReference type="NCBI Taxonomy" id="1616106"/>
    <lineage>
        <taxon>Bacteria</taxon>
        <taxon>Bacillati</taxon>
        <taxon>Actinomycetota</taxon>
        <taxon>Actinomycetes</taxon>
        <taxon>Mycobacteriales</taxon>
        <taxon>Nocardiaceae</taxon>
        <taxon>Nocardia</taxon>
    </lineage>
</organism>
<comment type="caution">
    <text evidence="2">The sequence shown here is derived from an EMBL/GenBank/DDBJ whole genome shotgun (WGS) entry which is preliminary data.</text>
</comment>
<dbReference type="EMBL" id="BMMW01000002">
    <property type="protein sequence ID" value="GGK47537.1"/>
    <property type="molecule type" value="Genomic_DNA"/>
</dbReference>
<dbReference type="AlphaFoldDB" id="A0A917V7U4"/>
<keyword evidence="3" id="KW-1185">Reference proteome</keyword>